<dbReference type="Proteomes" id="UP000534783">
    <property type="component" value="Unassembled WGS sequence"/>
</dbReference>
<dbReference type="Pfam" id="PF05050">
    <property type="entry name" value="Methyltransf_21"/>
    <property type="match status" value="1"/>
</dbReference>
<dbReference type="InterPro" id="IPR053188">
    <property type="entry name" value="FkbM_Methyltransferase"/>
</dbReference>
<dbReference type="RefSeq" id="WP_168059323.1">
    <property type="nucleotide sequence ID" value="NZ_VTOW01000002.1"/>
</dbReference>
<reference evidence="2 3" key="1">
    <citation type="journal article" date="2020" name="Nature">
        <title>Bacterial chemolithoautotrophy via manganese oxidation.</title>
        <authorList>
            <person name="Yu H."/>
            <person name="Leadbetter J.R."/>
        </authorList>
    </citation>
    <scope>NUCLEOTIDE SEQUENCE [LARGE SCALE GENOMIC DNA]</scope>
    <source>
        <strain evidence="2 3">Mn-1</strain>
    </source>
</reference>
<accession>A0A7X6DPH0</accession>
<dbReference type="SUPFAM" id="SSF53335">
    <property type="entry name" value="S-adenosyl-L-methionine-dependent methyltransferases"/>
    <property type="match status" value="1"/>
</dbReference>
<dbReference type="AlphaFoldDB" id="A0A7X6DPH0"/>
<evidence type="ECO:0000313" key="2">
    <source>
        <dbReference type="EMBL" id="NKE70978.1"/>
    </source>
</evidence>
<comment type="caution">
    <text evidence="2">The sequence shown here is derived from an EMBL/GenBank/DDBJ whole genome shotgun (WGS) entry which is preliminary data.</text>
</comment>
<dbReference type="InterPro" id="IPR006342">
    <property type="entry name" value="FkbM_mtfrase"/>
</dbReference>
<sequence>MSLRKLIEQLTGTRIYRSLPRGIDFAQDIANSLPTYRTDIVFDIGANVGQSSRLYLVKFPNAHIYCFEPVSDTFRRLQDKLQSNERVDCYRLAFGSSKSTGRMVLQGSSNKMFFLLDPSKESPANNNVPTESVDIVTVDGFCHTNGIDRINFLKIDTEGGDLDVLKGAVNMLAEQKIDFVQVEAGMNPSNRRHVPLESLKEFLESQRYFLFGIYEQVNEWPTRAPHLRRTNPVFVSQTLIERNRMSTDSNA</sequence>
<dbReference type="GO" id="GO:0032259">
    <property type="term" value="P:methylation"/>
    <property type="evidence" value="ECO:0007669"/>
    <property type="project" value="UniProtKB-KW"/>
</dbReference>
<dbReference type="InterPro" id="IPR029063">
    <property type="entry name" value="SAM-dependent_MTases_sf"/>
</dbReference>
<dbReference type="EMBL" id="VTOW01000002">
    <property type="protein sequence ID" value="NKE70978.1"/>
    <property type="molecule type" value="Genomic_DNA"/>
</dbReference>
<protein>
    <submittedName>
        <fullName evidence="2">FkbM family methyltransferase</fullName>
    </submittedName>
</protein>
<feature type="domain" description="Methyltransferase FkbM" evidence="1">
    <location>
        <begin position="43"/>
        <end position="208"/>
    </location>
</feature>
<evidence type="ECO:0000259" key="1">
    <source>
        <dbReference type="Pfam" id="PF05050"/>
    </source>
</evidence>
<dbReference type="PANTHER" id="PTHR36973:SF4">
    <property type="entry name" value="NODULATION PROTEIN"/>
    <property type="match status" value="1"/>
</dbReference>
<keyword evidence="3" id="KW-1185">Reference proteome</keyword>
<keyword evidence="2" id="KW-0489">Methyltransferase</keyword>
<evidence type="ECO:0000313" key="3">
    <source>
        <dbReference type="Proteomes" id="UP000534783"/>
    </source>
</evidence>
<dbReference type="Gene3D" id="3.40.50.150">
    <property type="entry name" value="Vaccinia Virus protein VP39"/>
    <property type="match status" value="1"/>
</dbReference>
<keyword evidence="2" id="KW-0808">Transferase</keyword>
<dbReference type="PANTHER" id="PTHR36973">
    <property type="entry name" value="SLL1456 PROTEIN-RELATED"/>
    <property type="match status" value="1"/>
</dbReference>
<organism evidence="2 3">
    <name type="scientific">Candidatus Manganitrophus noduliformans</name>
    <dbReference type="NCBI Taxonomy" id="2606439"/>
    <lineage>
        <taxon>Bacteria</taxon>
        <taxon>Pseudomonadati</taxon>
        <taxon>Nitrospirota</taxon>
        <taxon>Nitrospiria</taxon>
        <taxon>Candidatus Troglogloeales</taxon>
        <taxon>Candidatus Manganitrophaceae</taxon>
        <taxon>Candidatus Manganitrophus</taxon>
    </lineage>
</organism>
<name>A0A7X6DPH0_9BACT</name>
<dbReference type="NCBIfam" id="TIGR01444">
    <property type="entry name" value="fkbM_fam"/>
    <property type="match status" value="1"/>
</dbReference>
<gene>
    <name evidence="2" type="ORF">MNODULE_09535</name>
</gene>
<proteinExistence type="predicted"/>
<dbReference type="GO" id="GO:0008171">
    <property type="term" value="F:O-methyltransferase activity"/>
    <property type="evidence" value="ECO:0007669"/>
    <property type="project" value="TreeGrafter"/>
</dbReference>